<dbReference type="InterPro" id="IPR000847">
    <property type="entry name" value="LysR_HTH_N"/>
</dbReference>
<dbReference type="InterPro" id="IPR036388">
    <property type="entry name" value="WH-like_DNA-bd_sf"/>
</dbReference>
<dbReference type="PROSITE" id="PS50931">
    <property type="entry name" value="HTH_LYSR"/>
    <property type="match status" value="1"/>
</dbReference>
<keyword evidence="3" id="KW-0238">DNA-binding</keyword>
<reference evidence="6" key="1">
    <citation type="submission" date="2022-07" db="EMBL/GenBank/DDBJ databases">
        <title>Complete genome sequence of Salinispirillum sp. LH10-3-1 capable of multiple carbohydrate inversion isolated from a soda lake.</title>
        <authorList>
            <person name="Liu J."/>
            <person name="Zhai Y."/>
            <person name="Zhang H."/>
            <person name="Yang H."/>
            <person name="Qu J."/>
            <person name="Li J."/>
        </authorList>
    </citation>
    <scope>NUCLEOTIDE SEQUENCE</scope>
    <source>
        <strain evidence="6">LH 10-3-1</strain>
    </source>
</reference>
<dbReference type="SUPFAM" id="SSF53850">
    <property type="entry name" value="Periplasmic binding protein-like II"/>
    <property type="match status" value="1"/>
</dbReference>
<evidence type="ECO:0000256" key="2">
    <source>
        <dbReference type="ARBA" id="ARBA00023015"/>
    </source>
</evidence>
<evidence type="ECO:0000259" key="5">
    <source>
        <dbReference type="PROSITE" id="PS50931"/>
    </source>
</evidence>
<dbReference type="SUPFAM" id="SSF46785">
    <property type="entry name" value="Winged helix' DNA-binding domain"/>
    <property type="match status" value="1"/>
</dbReference>
<keyword evidence="4" id="KW-0804">Transcription</keyword>
<evidence type="ECO:0000313" key="6">
    <source>
        <dbReference type="EMBL" id="WLD58885.1"/>
    </source>
</evidence>
<comment type="similarity">
    <text evidence="1">Belongs to the LysR transcriptional regulatory family.</text>
</comment>
<dbReference type="InterPro" id="IPR005119">
    <property type="entry name" value="LysR_subst-bd"/>
</dbReference>
<dbReference type="GO" id="GO:0000976">
    <property type="term" value="F:transcription cis-regulatory region binding"/>
    <property type="evidence" value="ECO:0007669"/>
    <property type="project" value="TreeGrafter"/>
</dbReference>
<dbReference type="Gene3D" id="1.10.10.10">
    <property type="entry name" value="Winged helix-like DNA-binding domain superfamily/Winged helix DNA-binding domain"/>
    <property type="match status" value="1"/>
</dbReference>
<evidence type="ECO:0000256" key="4">
    <source>
        <dbReference type="ARBA" id="ARBA00023163"/>
    </source>
</evidence>
<feature type="domain" description="HTH lysR-type" evidence="5">
    <location>
        <begin position="1"/>
        <end position="58"/>
    </location>
</feature>
<dbReference type="Gene3D" id="3.40.190.290">
    <property type="match status" value="1"/>
</dbReference>
<accession>A0AB38YI53</accession>
<proteinExistence type="inferred from homology"/>
<dbReference type="Pfam" id="PF00126">
    <property type="entry name" value="HTH_1"/>
    <property type="match status" value="1"/>
</dbReference>
<organism evidence="6">
    <name type="scientific">Salinispirillum sp. LH 10-3-1</name>
    <dbReference type="NCBI Taxonomy" id="2952525"/>
    <lineage>
        <taxon>Bacteria</taxon>
        <taxon>Pseudomonadati</taxon>
        <taxon>Pseudomonadota</taxon>
        <taxon>Gammaproteobacteria</taxon>
        <taxon>Oceanospirillales</taxon>
        <taxon>Saccharospirillaceae</taxon>
        <taxon>Salinispirillum</taxon>
    </lineage>
</organism>
<dbReference type="EMBL" id="CP101717">
    <property type="protein sequence ID" value="WLD58885.1"/>
    <property type="molecule type" value="Genomic_DNA"/>
</dbReference>
<dbReference type="CDD" id="cd08430">
    <property type="entry name" value="PBP2_IlvY"/>
    <property type="match status" value="1"/>
</dbReference>
<sequence>MDIKSLRLFLSLANTLHFGKTSAQMHVSPSTLSRTISRLEDQLGAVLFERDNRTVVLTPAGKQARRHIEVMLSAWQQLQGELQQSAQSLRGQIRLYCSVTASYSLLLELLQQFRPLYPRIDVVVETGDAAYSIEKVQHDDADIAIAPRPDTLPNNIEFLEFSRSPLVFIAPVISCPVSEQVESSSILWEDVPFIVAEHGLARQRLYEWFRQRNLQPTVYAQVGGHEAIVSMVALGFGVGVVPELVLTNSPMHSQVRVLPVEPVLAPFEIGLCAMRRRLQDPIVQAFWQMQGKGLNRE</sequence>
<protein>
    <submittedName>
        <fullName evidence="6">HTH-type transcriptional activator IlvY</fullName>
    </submittedName>
</protein>
<evidence type="ECO:0000256" key="1">
    <source>
        <dbReference type="ARBA" id="ARBA00009437"/>
    </source>
</evidence>
<name>A0AB38YI53_9GAMM</name>
<evidence type="ECO:0000256" key="3">
    <source>
        <dbReference type="ARBA" id="ARBA00023125"/>
    </source>
</evidence>
<dbReference type="AlphaFoldDB" id="A0AB38YI53"/>
<dbReference type="PANTHER" id="PTHR30126">
    <property type="entry name" value="HTH-TYPE TRANSCRIPTIONAL REGULATOR"/>
    <property type="match status" value="1"/>
</dbReference>
<gene>
    <name evidence="6" type="primary">ilvY</name>
    <name evidence="6" type="ORF">NFC81_03595</name>
</gene>
<dbReference type="InterPro" id="IPR036390">
    <property type="entry name" value="WH_DNA-bd_sf"/>
</dbReference>
<keyword evidence="2" id="KW-0805">Transcription regulation</keyword>
<dbReference type="PANTHER" id="PTHR30126:SF81">
    <property type="entry name" value="HTH-TYPE TRANSCRIPTIONAL REGULATOR ILVY"/>
    <property type="match status" value="1"/>
</dbReference>
<dbReference type="RefSeq" id="WP_304996172.1">
    <property type="nucleotide sequence ID" value="NZ_CP101717.1"/>
</dbReference>
<dbReference type="Pfam" id="PF03466">
    <property type="entry name" value="LysR_substrate"/>
    <property type="match status" value="1"/>
</dbReference>
<dbReference type="GO" id="GO:0003700">
    <property type="term" value="F:DNA-binding transcription factor activity"/>
    <property type="evidence" value="ECO:0007669"/>
    <property type="project" value="InterPro"/>
</dbReference>
<dbReference type="FunFam" id="1.10.10.10:FF:000001">
    <property type="entry name" value="LysR family transcriptional regulator"/>
    <property type="match status" value="1"/>
</dbReference>
<dbReference type="InterPro" id="IPR037404">
    <property type="entry name" value="IlvY_PBP2"/>
</dbReference>
<dbReference type="NCBIfam" id="NF008722">
    <property type="entry name" value="PRK11716.1"/>
    <property type="match status" value="1"/>
</dbReference>